<keyword evidence="1" id="KW-1133">Transmembrane helix</keyword>
<evidence type="ECO:0000313" key="2">
    <source>
        <dbReference type="EMBL" id="RGE44821.1"/>
    </source>
</evidence>
<feature type="transmembrane region" description="Helical" evidence="1">
    <location>
        <begin position="185"/>
        <end position="202"/>
    </location>
</feature>
<keyword evidence="1" id="KW-0472">Membrane</keyword>
<protein>
    <submittedName>
        <fullName evidence="2">DUF1275 domain-containing protein</fullName>
    </submittedName>
</protein>
<dbReference type="Proteomes" id="UP000261948">
    <property type="component" value="Unassembled WGS sequence"/>
</dbReference>
<feature type="transmembrane region" description="Helical" evidence="1">
    <location>
        <begin position="85"/>
        <end position="110"/>
    </location>
</feature>
<dbReference type="AlphaFoldDB" id="A0A373FKW1"/>
<evidence type="ECO:0000313" key="3">
    <source>
        <dbReference type="Proteomes" id="UP000261948"/>
    </source>
</evidence>
<dbReference type="EMBL" id="QURR01000013">
    <property type="protein sequence ID" value="RGE44821.1"/>
    <property type="molecule type" value="Genomic_DNA"/>
</dbReference>
<gene>
    <name evidence="2" type="ORF">DZC30_12060</name>
</gene>
<keyword evidence="1" id="KW-0812">Transmembrane</keyword>
<dbReference type="Pfam" id="PF06912">
    <property type="entry name" value="DUF1275"/>
    <property type="match status" value="1"/>
</dbReference>
<feature type="transmembrane region" description="Helical" evidence="1">
    <location>
        <begin position="53"/>
        <end position="73"/>
    </location>
</feature>
<sequence>MDAQKTLSRMLGFNAGYVDTAGFLALGGLFTAHVTGNFVTLGASLVHHGSEGALSKLSALPVFCAAVVLSRMASNALVTRQRPPLYSLVVAKILLLVLAAGLMIGFGPFLNADAPLAFVAGMSMVCAMAVQNAMHRMHLSQLPPSTLMTGNTTQVMIDLADLLKNVQGEARGSAVARLKKMVPSILYFASGCALAALGYLWLGMWCFALPPVVALISLAFLSPTSA</sequence>
<proteinExistence type="predicted"/>
<feature type="transmembrane region" description="Helical" evidence="1">
    <location>
        <begin position="12"/>
        <end position="33"/>
    </location>
</feature>
<dbReference type="PANTHER" id="PTHR37314:SF5">
    <property type="entry name" value="SLR0142 PROTEIN"/>
    <property type="match status" value="1"/>
</dbReference>
<feature type="transmembrane region" description="Helical" evidence="1">
    <location>
        <begin position="116"/>
        <end position="134"/>
    </location>
</feature>
<accession>A0A373FKW1</accession>
<reference evidence="2 3" key="1">
    <citation type="submission" date="2018-08" db="EMBL/GenBank/DDBJ databases">
        <title>Comamonas testosteroni strain SWCO2.</title>
        <authorList>
            <person name="Jiang N."/>
            <person name="Zhang X.Z."/>
        </authorList>
    </citation>
    <scope>NUCLEOTIDE SEQUENCE [LARGE SCALE GENOMIC DNA]</scope>
    <source>
        <strain evidence="2 3">SWCO2</strain>
    </source>
</reference>
<organism evidence="2 3">
    <name type="scientific">Comamonas testosteroni</name>
    <name type="common">Pseudomonas testosteroni</name>
    <dbReference type="NCBI Taxonomy" id="285"/>
    <lineage>
        <taxon>Bacteria</taxon>
        <taxon>Pseudomonadati</taxon>
        <taxon>Pseudomonadota</taxon>
        <taxon>Betaproteobacteria</taxon>
        <taxon>Burkholderiales</taxon>
        <taxon>Comamonadaceae</taxon>
        <taxon>Comamonas</taxon>
    </lineage>
</organism>
<name>A0A373FKW1_COMTE</name>
<dbReference type="InterPro" id="IPR010699">
    <property type="entry name" value="DUF1275"/>
</dbReference>
<comment type="caution">
    <text evidence="2">The sequence shown here is derived from an EMBL/GenBank/DDBJ whole genome shotgun (WGS) entry which is preliminary data.</text>
</comment>
<keyword evidence="3" id="KW-1185">Reference proteome</keyword>
<evidence type="ECO:0000256" key="1">
    <source>
        <dbReference type="SAM" id="Phobius"/>
    </source>
</evidence>
<dbReference type="OrthoDB" id="5125627at2"/>
<dbReference type="PANTHER" id="PTHR37314">
    <property type="entry name" value="SLR0142 PROTEIN"/>
    <property type="match status" value="1"/>
</dbReference>